<comment type="caution">
    <text evidence="4">The sequence shown here is derived from an EMBL/GenBank/DDBJ whole genome shotgun (WGS) entry which is preliminary data.</text>
</comment>
<feature type="compositionally biased region" description="Basic and acidic residues" evidence="3">
    <location>
        <begin position="63"/>
        <end position="73"/>
    </location>
</feature>
<evidence type="ECO:0000256" key="1">
    <source>
        <dbReference type="ARBA" id="ARBA00022468"/>
    </source>
</evidence>
<dbReference type="OrthoDB" id="5677577at2"/>
<feature type="region of interest" description="Disordered" evidence="3">
    <location>
        <begin position="1"/>
        <end position="102"/>
    </location>
</feature>
<dbReference type="Pfam" id="PF04220">
    <property type="entry name" value="YihI"/>
    <property type="match status" value="1"/>
</dbReference>
<evidence type="ECO:0000256" key="2">
    <source>
        <dbReference type="ARBA" id="ARBA00022517"/>
    </source>
</evidence>
<keyword evidence="1" id="KW-0343">GTPase activation</keyword>
<accession>A0A368N6K6</accession>
<proteinExistence type="predicted"/>
<dbReference type="Proteomes" id="UP000252558">
    <property type="component" value="Unassembled WGS sequence"/>
</dbReference>
<name>A0A368N6K6_9GAMM</name>
<evidence type="ECO:0000256" key="3">
    <source>
        <dbReference type="SAM" id="MobiDB-lite"/>
    </source>
</evidence>
<evidence type="ECO:0000313" key="4">
    <source>
        <dbReference type="EMBL" id="RCU45184.1"/>
    </source>
</evidence>
<feature type="compositionally biased region" description="Basic residues" evidence="3">
    <location>
        <begin position="30"/>
        <end position="44"/>
    </location>
</feature>
<feature type="region of interest" description="Disordered" evidence="3">
    <location>
        <begin position="172"/>
        <end position="195"/>
    </location>
</feature>
<dbReference type="GO" id="GO:0005096">
    <property type="term" value="F:GTPase activator activity"/>
    <property type="evidence" value="ECO:0007669"/>
    <property type="project" value="UniProtKB-KW"/>
</dbReference>
<keyword evidence="5" id="KW-1185">Reference proteome</keyword>
<dbReference type="AlphaFoldDB" id="A0A368N6K6"/>
<sequence length="212" mass="23171">MSRKRKTRKVGSLAPSLKPKAIAKEERSKLQKRAKNRKGLKAGHRQVLESNKASKGAGSGQAKLDDAVAEKLGSKKPVALAPAETKPVQQPQAVKKPSKPAVPVIDTQTREVVDIESLSLDELETALDLLEQDPVFNQLLDLVDEGKALSGEQQTNFDHYVAEHERLSAALGITDEEEPEDTGAAPASSEDELWNNFNQGESLLKQFQKDED</sequence>
<protein>
    <recommendedName>
        <fullName evidence="6">Der GTPase-activating protein YihI</fullName>
    </recommendedName>
</protein>
<keyword evidence="2" id="KW-0690">Ribosome biogenesis</keyword>
<dbReference type="InterPro" id="IPR007336">
    <property type="entry name" value="YihI"/>
</dbReference>
<reference evidence="4 5" key="1">
    <citation type="submission" date="2018-07" db="EMBL/GenBank/DDBJ databases">
        <title>Corallincola holothuriorum sp. nov., a new facultative anaerobe isolated from sea cucumber Apostichopus japonicus.</title>
        <authorList>
            <person name="Xia H."/>
        </authorList>
    </citation>
    <scope>NUCLEOTIDE SEQUENCE [LARGE SCALE GENOMIC DNA]</scope>
    <source>
        <strain evidence="4 5">C4</strain>
    </source>
</reference>
<dbReference type="GO" id="GO:0042254">
    <property type="term" value="P:ribosome biogenesis"/>
    <property type="evidence" value="ECO:0007669"/>
    <property type="project" value="UniProtKB-KW"/>
</dbReference>
<gene>
    <name evidence="4" type="ORF">DU002_17310</name>
</gene>
<dbReference type="EMBL" id="QPID01000012">
    <property type="protein sequence ID" value="RCU45184.1"/>
    <property type="molecule type" value="Genomic_DNA"/>
</dbReference>
<organism evidence="4 5">
    <name type="scientific">Corallincola holothuriorum</name>
    <dbReference type="NCBI Taxonomy" id="2282215"/>
    <lineage>
        <taxon>Bacteria</taxon>
        <taxon>Pseudomonadati</taxon>
        <taxon>Pseudomonadota</taxon>
        <taxon>Gammaproteobacteria</taxon>
        <taxon>Alteromonadales</taxon>
        <taxon>Psychromonadaceae</taxon>
        <taxon>Corallincola</taxon>
    </lineage>
</organism>
<dbReference type="RefSeq" id="WP_114339703.1">
    <property type="nucleotide sequence ID" value="NZ_QPID01000012.1"/>
</dbReference>
<evidence type="ECO:0008006" key="6">
    <source>
        <dbReference type="Google" id="ProtNLM"/>
    </source>
</evidence>
<evidence type="ECO:0000313" key="5">
    <source>
        <dbReference type="Proteomes" id="UP000252558"/>
    </source>
</evidence>